<comment type="caution">
    <text evidence="1">The sequence shown here is derived from an EMBL/GenBank/DDBJ whole genome shotgun (WGS) entry which is preliminary data.</text>
</comment>
<gene>
    <name evidence="1" type="ORF">LtaPh_2110800</name>
</gene>
<sequence length="422" mass="45648">MLGLSRMSALPARRCRTTAFHNTSRVPVSHCHRQWHSNSAPSNRDGLGAASLARRADPCLATSPCSTQVLSRHSCPTATVLVDTSDSALITLPYCLGDVQESVRAHLRSLLVQRLLAPLLRHSLADLLGEQENEGSSVTHLDGSGDSAAMASAVVHEVTQSPRTLRYLAFSHEHPRLRHPSWAPLWAATPLSSTPPSTVERTPPAEPYTEMCGETKQPNQAAVDAFDVHVSVVEQDAVEALVRPCLGEVAPLLGGHPCGSFRAVTIAACSTMPAAFSPSTTVEAPSAQPAAPSPSRPLFPDVTYWERFRVDSYIPSYVQVQAAVRHLLLRRRPTADYTANARSTTAASFMSVPQLPPARPLALVAVVVPDHLTALYSEFVDMLEREGVQRLRQPHQRGATCDGPVHLLLFNSKGLAREYAVV</sequence>
<dbReference type="Proteomes" id="UP000419144">
    <property type="component" value="Unassembled WGS sequence"/>
</dbReference>
<accession>A0A640KF43</accession>
<evidence type="ECO:0000313" key="2">
    <source>
        <dbReference type="Proteomes" id="UP000419144"/>
    </source>
</evidence>
<dbReference type="AlphaFoldDB" id="A0A640KF43"/>
<keyword evidence="2" id="KW-1185">Reference proteome</keyword>
<organism evidence="1 2">
    <name type="scientific">Leishmania tarentolae</name>
    <name type="common">Sauroleishmania tarentolae</name>
    <dbReference type="NCBI Taxonomy" id="5689"/>
    <lineage>
        <taxon>Eukaryota</taxon>
        <taxon>Discoba</taxon>
        <taxon>Euglenozoa</taxon>
        <taxon>Kinetoplastea</taxon>
        <taxon>Metakinetoplastina</taxon>
        <taxon>Trypanosomatida</taxon>
        <taxon>Trypanosomatidae</taxon>
        <taxon>Leishmaniinae</taxon>
        <taxon>Leishmania</taxon>
        <taxon>lizard Leishmania</taxon>
    </lineage>
</organism>
<protein>
    <submittedName>
        <fullName evidence="1">Uncharacterized protein</fullName>
    </submittedName>
</protein>
<dbReference type="EMBL" id="BLBS01000026">
    <property type="protein sequence ID" value="GET88340.1"/>
    <property type="molecule type" value="Genomic_DNA"/>
</dbReference>
<evidence type="ECO:0000313" key="1">
    <source>
        <dbReference type="EMBL" id="GET88340.1"/>
    </source>
</evidence>
<dbReference type="OrthoDB" id="266585at2759"/>
<proteinExistence type="predicted"/>
<reference evidence="1" key="1">
    <citation type="submission" date="2019-11" db="EMBL/GenBank/DDBJ databases">
        <title>Leishmania tarentolae CDS.</title>
        <authorList>
            <person name="Goto Y."/>
            <person name="Yamagishi J."/>
        </authorList>
    </citation>
    <scope>NUCLEOTIDE SEQUENCE [LARGE SCALE GENOMIC DNA]</scope>
    <source>
        <strain evidence="1">Parrot Tar II</strain>
    </source>
</reference>
<dbReference type="VEuPathDB" id="TriTrypDB:LtaPh_2110800"/>
<name>A0A640KF43_LEITA</name>